<keyword evidence="2" id="KW-1185">Reference proteome</keyword>
<organism evidence="1 2">
    <name type="scientific">Georgenia satyanarayanai</name>
    <dbReference type="NCBI Taxonomy" id="860221"/>
    <lineage>
        <taxon>Bacteria</taxon>
        <taxon>Bacillati</taxon>
        <taxon>Actinomycetota</taxon>
        <taxon>Actinomycetes</taxon>
        <taxon>Micrococcales</taxon>
        <taxon>Bogoriellaceae</taxon>
        <taxon>Georgenia</taxon>
    </lineage>
</organism>
<reference evidence="1 2" key="1">
    <citation type="submission" date="2016-10" db="EMBL/GenBank/DDBJ databases">
        <authorList>
            <person name="Cai Z."/>
        </authorList>
    </citation>
    <scope>NUCLEOTIDE SEQUENCE [LARGE SCALE GENOMIC DNA]</scope>
    <source>
        <strain evidence="1 2">CGMCC 1.10826</strain>
    </source>
</reference>
<dbReference type="EMBL" id="UETB01000004">
    <property type="protein sequence ID" value="SSA40342.1"/>
    <property type="molecule type" value="Genomic_DNA"/>
</dbReference>
<protein>
    <submittedName>
        <fullName evidence="1">Uncharacterized protein</fullName>
    </submittedName>
</protein>
<evidence type="ECO:0000313" key="2">
    <source>
        <dbReference type="Proteomes" id="UP000250222"/>
    </source>
</evidence>
<accession>A0A2Y9BX77</accession>
<gene>
    <name evidence="1" type="ORF">SAMN05216184_10482</name>
</gene>
<name>A0A2Y9BX77_9MICO</name>
<proteinExistence type="predicted"/>
<sequence>MATVEISAAGAMGDPIVYPAVVQVAMVGVVGSPRAAQPPRVQIAALTVAAVPWSPLPARVQISALGVIGSPWEPPPDADASLYSIGDDSVWRPTELVPL</sequence>
<dbReference type="AlphaFoldDB" id="A0A2Y9BX77"/>
<dbReference type="RefSeq" id="WP_110852013.1">
    <property type="nucleotide sequence ID" value="NZ_QKLZ01000004.1"/>
</dbReference>
<evidence type="ECO:0000313" key="1">
    <source>
        <dbReference type="EMBL" id="SSA40342.1"/>
    </source>
</evidence>
<dbReference type="Proteomes" id="UP000250222">
    <property type="component" value="Unassembled WGS sequence"/>
</dbReference>